<evidence type="ECO:0000256" key="2">
    <source>
        <dbReference type="ARBA" id="ARBA00022448"/>
    </source>
</evidence>
<gene>
    <name evidence="12" type="ORF">QE207_06600</name>
</gene>
<dbReference type="GO" id="GO:0005886">
    <property type="term" value="C:plasma membrane"/>
    <property type="evidence" value="ECO:0007669"/>
    <property type="project" value="UniProtKB-SubCell"/>
</dbReference>
<dbReference type="Proteomes" id="UP001177597">
    <property type="component" value="Chromosome"/>
</dbReference>
<comment type="subcellular location">
    <subcellularLocation>
        <location evidence="1 10">Cell membrane</location>
        <topology evidence="1 10">Multi-pass membrane protein</topology>
    </subcellularLocation>
</comment>
<keyword evidence="4 10" id="KW-0812">Transmembrane</keyword>
<evidence type="ECO:0000256" key="6">
    <source>
        <dbReference type="ARBA" id="ARBA00023136"/>
    </source>
</evidence>
<comment type="function">
    <text evidence="7">Guanidinium ion exporter. Couples guanidinium export to the proton motive force, exchanging one guanidinium ion for two protons.</text>
</comment>
<dbReference type="GO" id="GO:0022857">
    <property type="term" value="F:transmembrane transporter activity"/>
    <property type="evidence" value="ECO:0007669"/>
    <property type="project" value="InterPro"/>
</dbReference>
<evidence type="ECO:0000313" key="12">
    <source>
        <dbReference type="EMBL" id="WGL96238.1"/>
    </source>
</evidence>
<proteinExistence type="inferred from homology"/>
<organism evidence="12 13">
    <name type="scientific">Arsenophonus nasoniae</name>
    <name type="common">son-killer infecting Nasonia vitripennis</name>
    <dbReference type="NCBI Taxonomy" id="638"/>
    <lineage>
        <taxon>Bacteria</taxon>
        <taxon>Pseudomonadati</taxon>
        <taxon>Pseudomonadota</taxon>
        <taxon>Gammaproteobacteria</taxon>
        <taxon>Enterobacterales</taxon>
        <taxon>Morganellaceae</taxon>
        <taxon>Arsenophonus</taxon>
    </lineage>
</organism>
<dbReference type="Gene3D" id="1.10.3730.20">
    <property type="match status" value="1"/>
</dbReference>
<dbReference type="AlphaFoldDB" id="A0AA95GFW0"/>
<sequence>MQNVALLCTIKSVKKKQGIRDDCPLNSIFNFRQKIENNSILIILYKKTVNLVGFMSWIYLVLAGLFEIGWPVGLKMAQQPTNRLIGVIVAVLFMSLSGFFLSLAQKQISMGTAYAIWTGIGTTGTFLIGIFFYGDPSSLYRYLGVMMIIAGIITLKVAH</sequence>
<comment type="similarity">
    <text evidence="8">Belongs to the drug/metabolite transporter (DMT) superfamily. Small multidrug resistance (SMR) (TC 2.A.7.1) family. Gdx/SugE subfamily.</text>
</comment>
<reference evidence="12" key="1">
    <citation type="submission" date="2023-04" db="EMBL/GenBank/DDBJ databases">
        <title>Genome dynamics across the evolutionary transition to endosymbiosis.</title>
        <authorList>
            <person name="Siozios S."/>
            <person name="Nadal-Jimenez P."/>
            <person name="Azagi T."/>
            <person name="Sprong H."/>
            <person name="Frost C.L."/>
            <person name="Parratt S.R."/>
            <person name="Taylor G."/>
            <person name="Brettell L."/>
            <person name="Lew K.C."/>
            <person name="Croft L."/>
            <person name="King K.C."/>
            <person name="Brockhurst M.A."/>
            <person name="Hypsa V."/>
            <person name="Novakova E."/>
            <person name="Darby A.C."/>
            <person name="Hurst G.D.D."/>
        </authorList>
    </citation>
    <scope>NUCLEOTIDE SEQUENCE</scope>
    <source>
        <strain evidence="12">AIh</strain>
    </source>
</reference>
<evidence type="ECO:0000256" key="3">
    <source>
        <dbReference type="ARBA" id="ARBA00022475"/>
    </source>
</evidence>
<feature type="transmembrane region" description="Helical" evidence="11">
    <location>
        <begin position="139"/>
        <end position="158"/>
    </location>
</feature>
<evidence type="ECO:0000256" key="8">
    <source>
        <dbReference type="ARBA" id="ARBA00038151"/>
    </source>
</evidence>
<keyword evidence="6 11" id="KW-0472">Membrane</keyword>
<evidence type="ECO:0000256" key="4">
    <source>
        <dbReference type="ARBA" id="ARBA00022692"/>
    </source>
</evidence>
<evidence type="ECO:0000256" key="5">
    <source>
        <dbReference type="ARBA" id="ARBA00022989"/>
    </source>
</evidence>
<protein>
    <recommendedName>
        <fullName evidence="9">Guanidinium exporter</fullName>
    </recommendedName>
</protein>
<dbReference type="PANTHER" id="PTHR30561:SF0">
    <property type="entry name" value="GUANIDINIUM EXPORTER"/>
    <property type="match status" value="1"/>
</dbReference>
<dbReference type="GO" id="GO:1990961">
    <property type="term" value="P:xenobiotic detoxification by transmembrane export across the plasma membrane"/>
    <property type="evidence" value="ECO:0007669"/>
    <property type="project" value="UniProtKB-ARBA"/>
</dbReference>
<keyword evidence="3" id="KW-1003">Cell membrane</keyword>
<keyword evidence="5 11" id="KW-1133">Transmembrane helix</keyword>
<dbReference type="PANTHER" id="PTHR30561">
    <property type="entry name" value="SMR FAMILY PROTON-DEPENDENT DRUG EFFLUX TRANSPORTER SUGE"/>
    <property type="match status" value="1"/>
</dbReference>
<dbReference type="RefSeq" id="WP_280629785.1">
    <property type="nucleotide sequence ID" value="NZ_CP123498.1"/>
</dbReference>
<feature type="transmembrane region" description="Helical" evidence="11">
    <location>
        <begin position="111"/>
        <end position="133"/>
    </location>
</feature>
<dbReference type="InterPro" id="IPR037185">
    <property type="entry name" value="EmrE-like"/>
</dbReference>
<dbReference type="SUPFAM" id="SSF103481">
    <property type="entry name" value="Multidrug resistance efflux transporter EmrE"/>
    <property type="match status" value="1"/>
</dbReference>
<evidence type="ECO:0000256" key="10">
    <source>
        <dbReference type="RuleBase" id="RU003942"/>
    </source>
</evidence>
<evidence type="ECO:0000256" key="7">
    <source>
        <dbReference type="ARBA" id="ARBA00037615"/>
    </source>
</evidence>
<evidence type="ECO:0000256" key="11">
    <source>
        <dbReference type="SAM" id="Phobius"/>
    </source>
</evidence>
<evidence type="ECO:0000313" key="13">
    <source>
        <dbReference type="Proteomes" id="UP001177597"/>
    </source>
</evidence>
<dbReference type="EMBL" id="CP123498">
    <property type="protein sequence ID" value="WGL96238.1"/>
    <property type="molecule type" value="Genomic_DNA"/>
</dbReference>
<feature type="transmembrane region" description="Helical" evidence="11">
    <location>
        <begin position="84"/>
        <end position="104"/>
    </location>
</feature>
<evidence type="ECO:0000256" key="9">
    <source>
        <dbReference type="ARBA" id="ARBA00039168"/>
    </source>
</evidence>
<dbReference type="InterPro" id="IPR045324">
    <property type="entry name" value="Small_multidrug_res"/>
</dbReference>
<dbReference type="FunFam" id="1.10.3730.20:FF:000001">
    <property type="entry name" value="Quaternary ammonium compound resistance transporter SugE"/>
    <property type="match status" value="1"/>
</dbReference>
<accession>A0AA95GFW0</accession>
<dbReference type="Pfam" id="PF00893">
    <property type="entry name" value="Multi_Drug_Res"/>
    <property type="match status" value="1"/>
</dbReference>
<evidence type="ECO:0000256" key="1">
    <source>
        <dbReference type="ARBA" id="ARBA00004651"/>
    </source>
</evidence>
<dbReference type="InterPro" id="IPR000390">
    <property type="entry name" value="Small_drug/metabolite_transptr"/>
</dbReference>
<name>A0AA95GFW0_9GAMM</name>
<keyword evidence="2" id="KW-0813">Transport</keyword>
<feature type="transmembrane region" description="Helical" evidence="11">
    <location>
        <begin position="51"/>
        <end position="72"/>
    </location>
</feature>